<protein>
    <submittedName>
        <fullName evidence="1">DUF355-domain-containing protein</fullName>
    </submittedName>
</protein>
<proteinExistence type="predicted"/>
<reference evidence="1 2" key="2">
    <citation type="submission" date="2016-08" db="EMBL/GenBank/DDBJ databases">
        <title>Pervasive Adenine N6-methylation of Active Genes in Fungi.</title>
        <authorList>
            <consortium name="DOE Joint Genome Institute"/>
            <person name="Mondo S.J."/>
            <person name="Dannebaum R.O."/>
            <person name="Kuo R.C."/>
            <person name="Labutti K."/>
            <person name="Haridas S."/>
            <person name="Kuo A."/>
            <person name="Salamov A."/>
            <person name="Ahrendt S.R."/>
            <person name="Lipzen A."/>
            <person name="Sullivan W."/>
            <person name="Andreopoulos W.B."/>
            <person name="Clum A."/>
            <person name="Lindquist E."/>
            <person name="Daum C."/>
            <person name="Ramamoorthy G.K."/>
            <person name="Gryganskyi A."/>
            <person name="Culley D."/>
            <person name="Magnuson J.K."/>
            <person name="James T.Y."/>
            <person name="O'Malley M.A."/>
            <person name="Stajich J.E."/>
            <person name="Spatafora J.W."/>
            <person name="Visel A."/>
            <person name="Grigoriev I.V."/>
        </authorList>
    </citation>
    <scope>NUCLEOTIDE SEQUENCE [LARGE SCALE GENOMIC DNA]</scope>
    <source>
        <strain evidence="2">finn</strain>
    </source>
</reference>
<dbReference type="PANTHER" id="PTHR36155:SF1">
    <property type="entry name" value="BLL5354 PROTEIN"/>
    <property type="match status" value="1"/>
</dbReference>
<dbReference type="EMBL" id="MCFH01000010">
    <property type="protein sequence ID" value="ORX54878.1"/>
    <property type="molecule type" value="Genomic_DNA"/>
</dbReference>
<name>A0A1Y1VFQ6_9FUNG</name>
<comment type="caution">
    <text evidence="1">The sequence shown here is derived from an EMBL/GenBank/DDBJ whole genome shotgun (WGS) entry which is preliminary data.</text>
</comment>
<dbReference type="SUPFAM" id="SSF103165">
    <property type="entry name" value="Ta1353-like"/>
    <property type="match status" value="1"/>
</dbReference>
<keyword evidence="2" id="KW-1185">Reference proteome</keyword>
<evidence type="ECO:0000313" key="2">
    <source>
        <dbReference type="Proteomes" id="UP000193719"/>
    </source>
</evidence>
<sequence length="162" mass="17961">MVEIQTVTVENPEELNLILGQSHFIKTVEDLYEILIQSSMTIKFGLAFCEASGDRLIRFDGNDQELIDLAVKNAKNIACGHSFIIFMKNAFPINVLNAVKNCSEVCRIYCATANPLDVVVAVNSNGYRGIMGVIDGATPLGVETEKDQEDRKKLLQAFGYKR</sequence>
<dbReference type="STRING" id="1754191.A0A1Y1VFQ6"/>
<dbReference type="InterPro" id="IPR036902">
    <property type="entry name" value="Ta1353-like_sf"/>
</dbReference>
<dbReference type="PANTHER" id="PTHR36155">
    <property type="entry name" value="BLL5354 PROTEIN"/>
    <property type="match status" value="1"/>
</dbReference>
<dbReference type="AlphaFoldDB" id="A0A1Y1VFQ6"/>
<accession>A0A1Y1VFQ6</accession>
<dbReference type="Gene3D" id="3.40.1520.10">
    <property type="entry name" value="Ta1353-like"/>
    <property type="match status" value="1"/>
</dbReference>
<gene>
    <name evidence="1" type="ORF">BCR36DRAFT_322366</name>
</gene>
<organism evidence="1 2">
    <name type="scientific">Piromyces finnis</name>
    <dbReference type="NCBI Taxonomy" id="1754191"/>
    <lineage>
        <taxon>Eukaryota</taxon>
        <taxon>Fungi</taxon>
        <taxon>Fungi incertae sedis</taxon>
        <taxon>Chytridiomycota</taxon>
        <taxon>Chytridiomycota incertae sedis</taxon>
        <taxon>Neocallimastigomycetes</taxon>
        <taxon>Neocallimastigales</taxon>
        <taxon>Neocallimastigaceae</taxon>
        <taxon>Piromyces</taxon>
    </lineage>
</organism>
<evidence type="ECO:0000313" key="1">
    <source>
        <dbReference type="EMBL" id="ORX54878.1"/>
    </source>
</evidence>
<reference evidence="1 2" key="1">
    <citation type="submission" date="2016-08" db="EMBL/GenBank/DDBJ databases">
        <title>Genomes of anaerobic fungi encode conserved fungal cellulosomes for biomass hydrolysis.</title>
        <authorList>
            <consortium name="DOE Joint Genome Institute"/>
            <person name="Haitjema C.H."/>
            <person name="Gilmore S.P."/>
            <person name="Henske J.K."/>
            <person name="Solomon K.V."/>
            <person name="De Groot R."/>
            <person name="Kuo A."/>
            <person name="Mondo S.J."/>
            <person name="Salamov A.A."/>
            <person name="Labutti K."/>
            <person name="Zhao Z."/>
            <person name="Chiniquy J."/>
            <person name="Barry K."/>
            <person name="Brewer H.M."/>
            <person name="Purvine S.O."/>
            <person name="Wright A.T."/>
            <person name="Boxma B."/>
            <person name="Van Alen T."/>
            <person name="Hackstein J.H."/>
            <person name="Baker S.E."/>
            <person name="Grigoriev I.V."/>
            <person name="O'Malley M.A."/>
        </authorList>
    </citation>
    <scope>NUCLEOTIDE SEQUENCE [LARGE SCALE GENOMIC DNA]</scope>
    <source>
        <strain evidence="2">finn</strain>
    </source>
</reference>
<dbReference type="Proteomes" id="UP000193719">
    <property type="component" value="Unassembled WGS sequence"/>
</dbReference>
<dbReference type="OrthoDB" id="10252601at2759"/>
<dbReference type="InterPro" id="IPR007153">
    <property type="entry name" value="Adenosine_kinase"/>
</dbReference>
<dbReference type="Pfam" id="PF04008">
    <property type="entry name" value="Adenosine_kin"/>
    <property type="match status" value="1"/>
</dbReference>